<dbReference type="AlphaFoldDB" id="A0A238UCS4"/>
<dbReference type="GO" id="GO:0000287">
    <property type="term" value="F:magnesium ion binding"/>
    <property type="evidence" value="ECO:0007669"/>
    <property type="project" value="TreeGrafter"/>
</dbReference>
<dbReference type="SFLD" id="SFLDS00003">
    <property type="entry name" value="Haloacid_Dehalogenase"/>
    <property type="match status" value="1"/>
</dbReference>
<dbReference type="InterPro" id="IPR006379">
    <property type="entry name" value="HAD-SF_hydro_IIB"/>
</dbReference>
<dbReference type="InterPro" id="IPR023214">
    <property type="entry name" value="HAD_sf"/>
</dbReference>
<dbReference type="GO" id="GO:0016791">
    <property type="term" value="F:phosphatase activity"/>
    <property type="evidence" value="ECO:0007669"/>
    <property type="project" value="TreeGrafter"/>
</dbReference>
<evidence type="ECO:0000313" key="1">
    <source>
        <dbReference type="EMBL" id="SNR16969.1"/>
    </source>
</evidence>
<dbReference type="GO" id="GO:0005829">
    <property type="term" value="C:cytosol"/>
    <property type="evidence" value="ECO:0007669"/>
    <property type="project" value="TreeGrafter"/>
</dbReference>
<evidence type="ECO:0000313" key="2">
    <source>
        <dbReference type="Proteomes" id="UP000215214"/>
    </source>
</evidence>
<dbReference type="InterPro" id="IPR000150">
    <property type="entry name" value="Cof"/>
</dbReference>
<dbReference type="Pfam" id="PF08282">
    <property type="entry name" value="Hydrolase_3"/>
    <property type="match status" value="1"/>
</dbReference>
<reference evidence="1 2" key="1">
    <citation type="submission" date="2017-07" db="EMBL/GenBank/DDBJ databases">
        <authorList>
            <person name="Sun Z.S."/>
            <person name="Albrecht U."/>
            <person name="Echele G."/>
            <person name="Lee C.C."/>
        </authorList>
    </citation>
    <scope>NUCLEOTIDE SEQUENCE [LARGE SCALE GENOMIC DNA]</scope>
    <source>
        <strain evidence="2">type strain: KCTC 22618</strain>
    </source>
</reference>
<dbReference type="Gene3D" id="3.40.50.1000">
    <property type="entry name" value="HAD superfamily/HAD-like"/>
    <property type="match status" value="1"/>
</dbReference>
<dbReference type="InterPro" id="IPR036412">
    <property type="entry name" value="HAD-like_sf"/>
</dbReference>
<protein>
    <recommendedName>
        <fullName evidence="3">Haloacid dehalogenase-like hydrolase</fullName>
    </recommendedName>
</protein>
<dbReference type="SFLD" id="SFLDG01140">
    <property type="entry name" value="C2.B:_Phosphomannomutase_and_P"/>
    <property type="match status" value="1"/>
</dbReference>
<proteinExistence type="predicted"/>
<gene>
    <name evidence="1" type="ORF">TJEJU_3319</name>
</gene>
<evidence type="ECO:0008006" key="3">
    <source>
        <dbReference type="Google" id="ProtNLM"/>
    </source>
</evidence>
<dbReference type="OrthoDB" id="9814970at2"/>
<accession>A0A238UCS4</accession>
<name>A0A238UCS4_9FLAO</name>
<sequence length="276" mass="31556">MNLSNVKLIVTDLDGTLLNSNHEVSDLFFELFSKIKKHNILFTAASGRPLYGIREKLGKIENDIIIVAENGGLAIKNGKTLLSTAMEENNLFMINELLNTLPEAHPVFCTRDKAFTTSNNPELLKLLAEFYKNYDTINSVNDIKEPVYKIAIYHEVSTEQFLYPHLKHLEENFKVKVSANHWVDISEMKANKGDAVELIQKEYNISYEETLVFGDYNNDLEMLKRAHFSYAMENAHPQVKETANFSTKSNNHFGVETILKQLLDLKENKLTTYSDS</sequence>
<dbReference type="NCBIfam" id="TIGR00099">
    <property type="entry name" value="Cof-subfamily"/>
    <property type="match status" value="1"/>
</dbReference>
<dbReference type="Proteomes" id="UP000215214">
    <property type="component" value="Chromosome TJEJU"/>
</dbReference>
<dbReference type="Gene3D" id="3.30.1240.10">
    <property type="match status" value="1"/>
</dbReference>
<dbReference type="PROSITE" id="PS01228">
    <property type="entry name" value="COF_1"/>
    <property type="match status" value="1"/>
</dbReference>
<dbReference type="EMBL" id="LT899436">
    <property type="protein sequence ID" value="SNR16969.1"/>
    <property type="molecule type" value="Genomic_DNA"/>
</dbReference>
<dbReference type="PANTHER" id="PTHR10000:SF8">
    <property type="entry name" value="HAD SUPERFAMILY HYDROLASE-LIKE, TYPE 3"/>
    <property type="match status" value="1"/>
</dbReference>
<dbReference type="KEGG" id="tje:TJEJU_3319"/>
<dbReference type="RefSeq" id="WP_095073886.1">
    <property type="nucleotide sequence ID" value="NZ_LT899436.1"/>
</dbReference>
<organism evidence="1 2">
    <name type="scientific">Tenacibaculum jejuense</name>
    <dbReference type="NCBI Taxonomy" id="584609"/>
    <lineage>
        <taxon>Bacteria</taxon>
        <taxon>Pseudomonadati</taxon>
        <taxon>Bacteroidota</taxon>
        <taxon>Flavobacteriia</taxon>
        <taxon>Flavobacteriales</taxon>
        <taxon>Flavobacteriaceae</taxon>
        <taxon>Tenacibaculum</taxon>
    </lineage>
</organism>
<dbReference type="NCBIfam" id="TIGR01484">
    <property type="entry name" value="HAD-SF-IIB"/>
    <property type="match status" value="1"/>
</dbReference>
<dbReference type="PANTHER" id="PTHR10000">
    <property type="entry name" value="PHOSPHOSERINE PHOSPHATASE"/>
    <property type="match status" value="1"/>
</dbReference>
<keyword evidence="2" id="KW-1185">Reference proteome</keyword>
<dbReference type="SUPFAM" id="SSF56784">
    <property type="entry name" value="HAD-like"/>
    <property type="match status" value="1"/>
</dbReference>